<evidence type="ECO:0000259" key="2">
    <source>
        <dbReference type="Pfam" id="PF17425"/>
    </source>
</evidence>
<dbReference type="EMBL" id="JACJJC010000107">
    <property type="protein sequence ID" value="MBM6705095.1"/>
    <property type="molecule type" value="Genomic_DNA"/>
</dbReference>
<name>A0ABS2DUV4_9BURK</name>
<accession>A0ABS2DUV4</accession>
<evidence type="ECO:0000313" key="3">
    <source>
        <dbReference type="EMBL" id="MBM6705095.1"/>
    </source>
</evidence>
<feature type="chain" id="PRO_5045323036" evidence="1">
    <location>
        <begin position="25"/>
        <end position="231"/>
    </location>
</feature>
<comment type="caution">
    <text evidence="3">The sequence shown here is derived from an EMBL/GenBank/DDBJ whole genome shotgun (WGS) entry which is preliminary data.</text>
</comment>
<dbReference type="Gene3D" id="2.60.40.3100">
    <property type="entry name" value="Arylsulphate sulphotransferase monomer, N-terminal domain"/>
    <property type="match status" value="1"/>
</dbReference>
<dbReference type="Pfam" id="PF05935">
    <property type="entry name" value="Arylsulfotrans"/>
    <property type="match status" value="1"/>
</dbReference>
<evidence type="ECO:0000256" key="1">
    <source>
        <dbReference type="SAM" id="SignalP"/>
    </source>
</evidence>
<feature type="signal peptide" evidence="1">
    <location>
        <begin position="1"/>
        <end position="24"/>
    </location>
</feature>
<dbReference type="InterPro" id="IPR010262">
    <property type="entry name" value="Arylsulfotransferase_bact"/>
</dbReference>
<dbReference type="Pfam" id="PF17425">
    <property type="entry name" value="Arylsulfotran_N"/>
    <property type="match status" value="1"/>
</dbReference>
<sequence length="231" mass="25427">MSFSTKFVPTLLAGAICASFVLVADVSVASGGSSGPAVAFRSTGNIGEVIVNPYKVAPLTAVVRNGGYEIHNASVRVLPKQGGQEIAYKVSESQLLSHGGVPVFGLYPDYVNTVEIEYDRVFQGKTEHFKDTYQFYTAPVYLRSNGLNSQSHTTFDVTVEKMDSAFKDRLYFVNNIIRTPPDASRYVWNNPMGGALEWAFGPENAIVDSTGAVRWYLLPNDDMYDPEQPYK</sequence>
<proteinExistence type="predicted"/>
<feature type="non-terminal residue" evidence="3">
    <location>
        <position position="231"/>
    </location>
</feature>
<keyword evidence="4" id="KW-1185">Reference proteome</keyword>
<dbReference type="RefSeq" id="WP_205104765.1">
    <property type="nucleotide sequence ID" value="NZ_JACJJC010000107.1"/>
</dbReference>
<keyword evidence="1" id="KW-0732">Signal</keyword>
<gene>
    <name evidence="3" type="ORF">H6A60_11525</name>
</gene>
<reference evidence="3 4" key="1">
    <citation type="journal article" date="2021" name="Sci. Rep.">
        <title>The distribution of antibiotic resistance genes in chicken gut microbiota commensals.</title>
        <authorList>
            <person name="Juricova H."/>
            <person name="Matiasovicova J."/>
            <person name="Kubasova T."/>
            <person name="Cejkova D."/>
            <person name="Rychlik I."/>
        </authorList>
    </citation>
    <scope>NUCLEOTIDE SEQUENCE [LARGE SCALE GENOMIC DNA]</scope>
    <source>
        <strain evidence="3 4">An829</strain>
    </source>
</reference>
<dbReference type="InterPro" id="IPR038477">
    <property type="entry name" value="ASST_N_sf"/>
</dbReference>
<dbReference type="Proteomes" id="UP000715095">
    <property type="component" value="Unassembled WGS sequence"/>
</dbReference>
<dbReference type="InterPro" id="IPR035391">
    <property type="entry name" value="Arylsulfotran_N"/>
</dbReference>
<feature type="domain" description="Arylsulfotransferase N-terminal" evidence="2">
    <location>
        <begin position="49"/>
        <end position="138"/>
    </location>
</feature>
<organism evidence="3 4">
    <name type="scientific">Sutterella massiliensis</name>
    <dbReference type="NCBI Taxonomy" id="1816689"/>
    <lineage>
        <taxon>Bacteria</taxon>
        <taxon>Pseudomonadati</taxon>
        <taxon>Pseudomonadota</taxon>
        <taxon>Betaproteobacteria</taxon>
        <taxon>Burkholderiales</taxon>
        <taxon>Sutterellaceae</taxon>
        <taxon>Sutterella</taxon>
    </lineage>
</organism>
<protein>
    <submittedName>
        <fullName evidence="3">Aryl-sulfate sulfotransferase</fullName>
    </submittedName>
</protein>
<evidence type="ECO:0000313" key="4">
    <source>
        <dbReference type="Proteomes" id="UP000715095"/>
    </source>
</evidence>